<organism evidence="5 6">
    <name type="scientific">Pseudomonas phage PspYZU08</name>
    <dbReference type="NCBI Taxonomy" id="1983557"/>
    <lineage>
        <taxon>Viruses</taxon>
        <taxon>Duplodnaviria</taxon>
        <taxon>Heunggongvirae</taxon>
        <taxon>Uroviricota</taxon>
        <taxon>Caudoviricetes</taxon>
        <taxon>Autographivirales</taxon>
        <taxon>Autotranscriptaviridae</taxon>
        <taxon>Studiervirinae</taxon>
        <taxon>Pijolavirus</taxon>
        <taxon>Pijolavirus PspYZU08</taxon>
    </lineage>
</organism>
<dbReference type="GO" id="GO:0051213">
    <property type="term" value="F:dioxygenase activity"/>
    <property type="evidence" value="ECO:0007669"/>
    <property type="project" value="UniProtKB-KW"/>
</dbReference>
<evidence type="ECO:0000259" key="4">
    <source>
        <dbReference type="SMART" id="SM00702"/>
    </source>
</evidence>
<reference evidence="5 6" key="1">
    <citation type="submission" date="2017-04" db="EMBL/GenBank/DDBJ databases">
        <title>Isolation of lytic bacteriophages infecting Pseudomonas strains for biocontrol of fish and shrimp spoilage during chilled storage.</title>
        <authorList>
            <person name="Yang Z."/>
            <person name="Tao X."/>
            <person name="Gao L."/>
            <person name="Rao S."/>
        </authorList>
    </citation>
    <scope>NUCLEOTIDE SEQUENCE [LARGE SCALE GENOMIC DNA]</scope>
</reference>
<feature type="domain" description="Prolyl 4-hydroxylase alpha subunit" evidence="4">
    <location>
        <begin position="58"/>
        <end position="224"/>
    </location>
</feature>
<evidence type="ECO:0000256" key="2">
    <source>
        <dbReference type="ARBA" id="ARBA00022964"/>
    </source>
</evidence>
<keyword evidence="2" id="KW-0223">Dioxygenase</keyword>
<name>A0A2U7NF94_9CAUD</name>
<dbReference type="EMBL" id="KY971611">
    <property type="protein sequence ID" value="ASD52181.1"/>
    <property type="molecule type" value="Genomic_DNA"/>
</dbReference>
<proteinExistence type="predicted"/>
<dbReference type="SMART" id="SM00702">
    <property type="entry name" value="P4Hc"/>
    <property type="match status" value="1"/>
</dbReference>
<dbReference type="GO" id="GO:0016705">
    <property type="term" value="F:oxidoreductase activity, acting on paired donors, with incorporation or reduction of molecular oxygen"/>
    <property type="evidence" value="ECO:0007669"/>
    <property type="project" value="InterPro"/>
</dbReference>
<keyword evidence="3" id="KW-0560">Oxidoreductase</keyword>
<evidence type="ECO:0000313" key="6">
    <source>
        <dbReference type="Proteomes" id="UP000248293"/>
    </source>
</evidence>
<dbReference type="InterPro" id="IPR006620">
    <property type="entry name" value="Pro_4_hyd_alph"/>
</dbReference>
<evidence type="ECO:0000313" key="5">
    <source>
        <dbReference type="EMBL" id="ASD52181.1"/>
    </source>
</evidence>
<accession>A0A2U7NF94</accession>
<gene>
    <name evidence="5" type="ORF">PspYZU08_05</name>
</gene>
<evidence type="ECO:0000256" key="3">
    <source>
        <dbReference type="ARBA" id="ARBA00023002"/>
    </source>
</evidence>
<protein>
    <recommendedName>
        <fullName evidence="4">Prolyl 4-hydroxylase alpha subunit domain-containing protein</fullName>
    </recommendedName>
</protein>
<comment type="cofactor">
    <cofactor evidence="1">
        <name>L-ascorbate</name>
        <dbReference type="ChEBI" id="CHEBI:38290"/>
    </cofactor>
</comment>
<dbReference type="Gene3D" id="2.60.120.620">
    <property type="entry name" value="q2cbj1_9rhob like domain"/>
    <property type="match status" value="1"/>
</dbReference>
<evidence type="ECO:0000256" key="1">
    <source>
        <dbReference type="ARBA" id="ARBA00001961"/>
    </source>
</evidence>
<dbReference type="GO" id="GO:0005506">
    <property type="term" value="F:iron ion binding"/>
    <property type="evidence" value="ECO:0007669"/>
    <property type="project" value="InterPro"/>
</dbReference>
<keyword evidence="6" id="KW-1185">Reference proteome</keyword>
<dbReference type="GO" id="GO:0031418">
    <property type="term" value="F:L-ascorbic acid binding"/>
    <property type="evidence" value="ECO:0007669"/>
    <property type="project" value="InterPro"/>
</dbReference>
<sequence length="226" mass="25155">MTLGIPSANKYSPWLRKHLSMVKEMAEYSEDVEPITGKMYGPASAWAGVFEGITQHGPGVYSFPYLNPAFCEALLLELGGLDYTVNEEEPVEAQIPEVVLQELCPVLYEVFRAFWFDAAIPLSKLLFGLVPDRLTTVQAAKYTLENTSRGHWHTDQDSDVTLVVALSNDHEGGGTEVYQGPFRDTIVVPQLPVGHAMFFNGKANQHYGLPVTQGERNLLVHWSETK</sequence>
<dbReference type="Proteomes" id="UP000248293">
    <property type="component" value="Segment"/>
</dbReference>